<evidence type="ECO:0000259" key="16">
    <source>
        <dbReference type="PROSITE" id="PS50983"/>
    </source>
</evidence>
<evidence type="ECO:0000256" key="14">
    <source>
        <dbReference type="ARBA" id="ARBA00031463"/>
    </source>
</evidence>
<keyword evidence="4" id="KW-0813">Transport</keyword>
<dbReference type="GO" id="GO:0071281">
    <property type="term" value="P:cellular response to iron ion"/>
    <property type="evidence" value="ECO:0007669"/>
    <property type="project" value="TreeGrafter"/>
</dbReference>
<dbReference type="GO" id="GO:0015886">
    <property type="term" value="P:heme transport"/>
    <property type="evidence" value="ECO:0007669"/>
    <property type="project" value="InterPro"/>
</dbReference>
<keyword evidence="6" id="KW-0349">Heme</keyword>
<dbReference type="InterPro" id="IPR050902">
    <property type="entry name" value="ABC_Transporter_SBP"/>
</dbReference>
<evidence type="ECO:0000256" key="11">
    <source>
        <dbReference type="ARBA" id="ARBA00023139"/>
    </source>
</evidence>
<evidence type="ECO:0000256" key="5">
    <source>
        <dbReference type="ARBA" id="ARBA00022475"/>
    </source>
</evidence>
<evidence type="ECO:0000313" key="17">
    <source>
        <dbReference type="EMBL" id="RNL48906.1"/>
    </source>
</evidence>
<dbReference type="PROSITE" id="PS51257">
    <property type="entry name" value="PROKAR_LIPOPROTEIN"/>
    <property type="match status" value="1"/>
</dbReference>
<dbReference type="GO" id="GO:0016020">
    <property type="term" value="C:membrane"/>
    <property type="evidence" value="ECO:0007669"/>
    <property type="project" value="InterPro"/>
</dbReference>
<comment type="similarity">
    <text evidence="2">Belongs to the bacterial solute-binding protein 8 family.</text>
</comment>
<feature type="signal peptide" evidence="15">
    <location>
        <begin position="1"/>
        <end position="23"/>
    </location>
</feature>
<feature type="chain" id="PRO_5039187565" description="High-affinity heme uptake system protein IsdE" evidence="15">
    <location>
        <begin position="24"/>
        <end position="300"/>
    </location>
</feature>
<organism evidence="17 18">
    <name type="scientific">Paraeggerthella hongkongensis</name>
    <dbReference type="NCBI Taxonomy" id="230658"/>
    <lineage>
        <taxon>Bacteria</taxon>
        <taxon>Bacillati</taxon>
        <taxon>Actinomycetota</taxon>
        <taxon>Coriobacteriia</taxon>
        <taxon>Eggerthellales</taxon>
        <taxon>Eggerthellaceae</taxon>
        <taxon>Paraeggerthella</taxon>
    </lineage>
</organism>
<evidence type="ECO:0000256" key="10">
    <source>
        <dbReference type="ARBA" id="ARBA00023136"/>
    </source>
</evidence>
<accession>A0A3N0BLP6</accession>
<dbReference type="EMBL" id="QICD01000001">
    <property type="protein sequence ID" value="RNL48906.1"/>
    <property type="molecule type" value="Genomic_DNA"/>
</dbReference>
<evidence type="ECO:0000256" key="15">
    <source>
        <dbReference type="SAM" id="SignalP"/>
    </source>
</evidence>
<comment type="cofactor">
    <cofactor evidence="1">
        <name>heme b</name>
        <dbReference type="ChEBI" id="CHEBI:60344"/>
    </cofactor>
</comment>
<dbReference type="PROSITE" id="PS50983">
    <property type="entry name" value="FE_B12_PBP"/>
    <property type="match status" value="1"/>
</dbReference>
<dbReference type="Gene3D" id="3.40.50.1980">
    <property type="entry name" value="Nitrogenase molybdenum iron protein domain"/>
    <property type="match status" value="2"/>
</dbReference>
<name>A0A3N0BLP6_9ACTN</name>
<comment type="caution">
    <text evidence="17">The sequence shown here is derived from an EMBL/GenBank/DDBJ whole genome shotgun (WGS) entry which is preliminary data.</text>
</comment>
<keyword evidence="7" id="KW-0479">Metal-binding</keyword>
<proteinExistence type="inferred from homology"/>
<keyword evidence="10" id="KW-0472">Membrane</keyword>
<dbReference type="PANTHER" id="PTHR30535">
    <property type="entry name" value="VITAMIN B12-BINDING PROTEIN"/>
    <property type="match status" value="1"/>
</dbReference>
<keyword evidence="12" id="KW-0449">Lipoprotein</keyword>
<dbReference type="GO" id="GO:0020037">
    <property type="term" value="F:heme binding"/>
    <property type="evidence" value="ECO:0007669"/>
    <property type="project" value="InterPro"/>
</dbReference>
<dbReference type="SUPFAM" id="SSF53807">
    <property type="entry name" value="Helical backbone' metal receptor"/>
    <property type="match status" value="1"/>
</dbReference>
<dbReference type="OrthoDB" id="6495095at2"/>
<evidence type="ECO:0000256" key="6">
    <source>
        <dbReference type="ARBA" id="ARBA00022617"/>
    </source>
</evidence>
<sequence length="300" mass="32506">MSRKTFARAGLAALCLAVLCALSSCVDQHPARDGGDERSGKRIVATSPAVASMCDRLDLDLVGVPATSRALPQRYGDAEVVGPPMGPDLEKLSMLRPDCIVAPGSLLNDLQPKFAQIGAPSMFVDLNSVEGLHRSMDYLGIAFGREAEALKARAEYEAFMTAYRQGIEGLVRPRVLVLMGVPGSYLVATPRSYAGSLVQQAGGENVYADAADAFVNVSVEDMLDRDPDVILRTSHALPDQVMEMFAQEFSSNDTWKHFRAVRAGRVYDLSHERFGMSATFAYPEALEELKPLLYGNGETV</sequence>
<evidence type="ECO:0000313" key="18">
    <source>
        <dbReference type="Proteomes" id="UP000278632"/>
    </source>
</evidence>
<keyword evidence="11" id="KW-0564">Palmitate</keyword>
<evidence type="ECO:0000256" key="1">
    <source>
        <dbReference type="ARBA" id="ARBA00001970"/>
    </source>
</evidence>
<evidence type="ECO:0000256" key="2">
    <source>
        <dbReference type="ARBA" id="ARBA00008814"/>
    </source>
</evidence>
<dbReference type="InterPro" id="IPR019957">
    <property type="entry name" value="ABC_transptr_haem-bd_IsdE"/>
</dbReference>
<dbReference type="Pfam" id="PF01497">
    <property type="entry name" value="Peripla_BP_2"/>
    <property type="match status" value="1"/>
</dbReference>
<gene>
    <name evidence="17" type="primary">isdE</name>
    <name evidence="17" type="ORF">DMP08_00115</name>
</gene>
<dbReference type="PANTHER" id="PTHR30535:SF36">
    <property type="entry name" value="HIGH-AFFINITY HEME UPTAKE SYSTEM PROTEIN ISDE"/>
    <property type="match status" value="1"/>
</dbReference>
<reference evidence="18" key="1">
    <citation type="submission" date="2018-05" db="EMBL/GenBank/DDBJ databases">
        <title>Genome Sequencing of selected type strains of the family Eggerthellaceae.</title>
        <authorList>
            <person name="Danylec N."/>
            <person name="Stoll D.A."/>
            <person name="Doetsch A."/>
            <person name="Huch M."/>
        </authorList>
    </citation>
    <scope>NUCLEOTIDE SEQUENCE [LARGE SCALE GENOMIC DNA]</scope>
    <source>
        <strain evidence="18">DSM 16106</strain>
    </source>
</reference>
<evidence type="ECO:0000256" key="12">
    <source>
        <dbReference type="ARBA" id="ARBA00023288"/>
    </source>
</evidence>
<dbReference type="Proteomes" id="UP000278632">
    <property type="component" value="Unassembled WGS sequence"/>
</dbReference>
<evidence type="ECO:0000256" key="13">
    <source>
        <dbReference type="ARBA" id="ARBA00031148"/>
    </source>
</evidence>
<protein>
    <recommendedName>
        <fullName evidence="3">High-affinity heme uptake system protein IsdE</fullName>
    </recommendedName>
    <alternativeName>
        <fullName evidence="14">Iron-regulated surface determinant protein E</fullName>
    </alternativeName>
    <alternativeName>
        <fullName evidence="13">Staphylococcal iron-regulated protein F</fullName>
    </alternativeName>
</protein>
<dbReference type="InterPro" id="IPR002491">
    <property type="entry name" value="ABC_transptr_periplasmic_BD"/>
</dbReference>
<evidence type="ECO:0000256" key="8">
    <source>
        <dbReference type="ARBA" id="ARBA00022729"/>
    </source>
</evidence>
<dbReference type="AlphaFoldDB" id="A0A3N0BLP6"/>
<dbReference type="RefSeq" id="WP_123190987.1">
    <property type="nucleotide sequence ID" value="NZ_QICD01000001.1"/>
</dbReference>
<evidence type="ECO:0000256" key="3">
    <source>
        <dbReference type="ARBA" id="ARBA00015862"/>
    </source>
</evidence>
<evidence type="ECO:0000256" key="4">
    <source>
        <dbReference type="ARBA" id="ARBA00022448"/>
    </source>
</evidence>
<keyword evidence="8 15" id="KW-0732">Signal</keyword>
<evidence type="ECO:0000256" key="7">
    <source>
        <dbReference type="ARBA" id="ARBA00022723"/>
    </source>
</evidence>
<keyword evidence="5" id="KW-1003">Cell membrane</keyword>
<keyword evidence="9" id="KW-0408">Iron</keyword>
<feature type="domain" description="Fe/B12 periplasmic-binding" evidence="16">
    <location>
        <begin position="42"/>
        <end position="297"/>
    </location>
</feature>
<keyword evidence="18" id="KW-1185">Reference proteome</keyword>
<evidence type="ECO:0000256" key="9">
    <source>
        <dbReference type="ARBA" id="ARBA00023004"/>
    </source>
</evidence>
<dbReference type="GO" id="GO:0046872">
    <property type="term" value="F:metal ion binding"/>
    <property type="evidence" value="ECO:0007669"/>
    <property type="project" value="UniProtKB-KW"/>
</dbReference>
<dbReference type="NCBIfam" id="TIGR03659">
    <property type="entry name" value="IsdE"/>
    <property type="match status" value="1"/>
</dbReference>